<protein>
    <submittedName>
        <fullName evidence="2">Uncharacterized protein</fullName>
    </submittedName>
</protein>
<evidence type="ECO:0000313" key="3">
    <source>
        <dbReference type="Proteomes" id="UP000517759"/>
    </source>
</evidence>
<dbReference type="Proteomes" id="UP001156881">
    <property type="component" value="Unassembled WGS sequence"/>
</dbReference>
<reference evidence="2 3" key="3">
    <citation type="submission" date="2020-08" db="EMBL/GenBank/DDBJ databases">
        <title>Genomic Encyclopedia of Type Strains, Phase IV (KMG-IV): sequencing the most valuable type-strain genomes for metagenomic binning, comparative biology and taxonomic classification.</title>
        <authorList>
            <person name="Goeker M."/>
        </authorList>
    </citation>
    <scope>NUCLEOTIDE SEQUENCE [LARGE SCALE GENOMIC DNA]</scope>
    <source>
        <strain evidence="2 3">DSM 24105</strain>
    </source>
</reference>
<sequence>MGLLWGGEGVGSMYALVRLTLSSDEILEISDADFRDLKNSREILTNALHIEANFCAVCESYKLIEINYFKTSLDAMIYNWPTNEDFYRTKYEYNALMIAALATVRLYTISIENHAAKIIGKELATKKIKEIKEKKLKTVFEYRAMEAIRNLSQHSGFPVHNFSIGSEWIGDKNLASTEYFFCADEVSGGRKFEKEIIDEIKERGGRINLRDCFRVYFNALCELHTEVRDLISESVQRAEGSRKEMGRRWQSQFDDKSLVGVVACKMESNLLDKSIMPVYLEAFGDKNREHLKMKMSSFAHMDKRAIKL</sequence>
<dbReference type="RefSeq" id="WP_183506596.1">
    <property type="nucleotide sequence ID" value="NZ_BSPG01000009.1"/>
</dbReference>
<reference evidence="4" key="2">
    <citation type="journal article" date="2019" name="Int. J. Syst. Evol. Microbiol.">
        <title>The Global Catalogue of Microorganisms (GCM) 10K type strain sequencing project: providing services to taxonomists for standard genome sequencing and annotation.</title>
        <authorList>
            <consortium name="The Broad Institute Genomics Platform"/>
            <consortium name="The Broad Institute Genome Sequencing Center for Infectious Disease"/>
            <person name="Wu L."/>
            <person name="Ma J."/>
        </authorList>
    </citation>
    <scope>NUCLEOTIDE SEQUENCE [LARGE SCALE GENOMIC DNA]</scope>
    <source>
        <strain evidence="4">NBRC 107710</strain>
    </source>
</reference>
<evidence type="ECO:0000313" key="1">
    <source>
        <dbReference type="EMBL" id="GLS44094.1"/>
    </source>
</evidence>
<dbReference type="EMBL" id="JACIDN010000005">
    <property type="protein sequence ID" value="MBB3903554.1"/>
    <property type="molecule type" value="Genomic_DNA"/>
</dbReference>
<keyword evidence="4" id="KW-1185">Reference proteome</keyword>
<comment type="caution">
    <text evidence="2">The sequence shown here is derived from an EMBL/GenBank/DDBJ whole genome shotgun (WGS) entry which is preliminary data.</text>
</comment>
<dbReference type="Proteomes" id="UP000517759">
    <property type="component" value="Unassembled WGS sequence"/>
</dbReference>
<name>A0A7W6ALT8_9HYPH</name>
<dbReference type="AlphaFoldDB" id="A0A7W6ALT8"/>
<organism evidence="2 3">
    <name type="scientific">Methylobacterium brachythecii</name>
    <dbReference type="NCBI Taxonomy" id="1176177"/>
    <lineage>
        <taxon>Bacteria</taxon>
        <taxon>Pseudomonadati</taxon>
        <taxon>Pseudomonadota</taxon>
        <taxon>Alphaproteobacteria</taxon>
        <taxon>Hyphomicrobiales</taxon>
        <taxon>Methylobacteriaceae</taxon>
        <taxon>Methylobacterium</taxon>
    </lineage>
</organism>
<evidence type="ECO:0000313" key="4">
    <source>
        <dbReference type="Proteomes" id="UP001156881"/>
    </source>
</evidence>
<reference evidence="1" key="4">
    <citation type="submission" date="2023-01" db="EMBL/GenBank/DDBJ databases">
        <title>Draft genome sequence of Methylobacterium brachythecii strain NBRC 107710.</title>
        <authorList>
            <person name="Sun Q."/>
            <person name="Mori K."/>
        </authorList>
    </citation>
    <scope>NUCLEOTIDE SEQUENCE</scope>
    <source>
        <strain evidence="1">NBRC 107710</strain>
    </source>
</reference>
<gene>
    <name evidence="1" type="ORF">GCM10007884_20810</name>
    <name evidence="2" type="ORF">GGR33_003063</name>
</gene>
<dbReference type="EMBL" id="BSPG01000009">
    <property type="protein sequence ID" value="GLS44094.1"/>
    <property type="molecule type" value="Genomic_DNA"/>
</dbReference>
<proteinExistence type="predicted"/>
<accession>A0A7W6ALT8</accession>
<evidence type="ECO:0000313" key="2">
    <source>
        <dbReference type="EMBL" id="MBB3903554.1"/>
    </source>
</evidence>
<reference evidence="1" key="1">
    <citation type="journal article" date="2014" name="Int. J. Syst. Evol. Microbiol.">
        <title>Complete genome of a new Firmicutes species belonging to the dominant human colonic microbiota ('Ruminococcus bicirculans') reveals two chromosomes and a selective capacity to utilize plant glucans.</title>
        <authorList>
            <consortium name="NISC Comparative Sequencing Program"/>
            <person name="Wegmann U."/>
            <person name="Louis P."/>
            <person name="Goesmann A."/>
            <person name="Henrissat B."/>
            <person name="Duncan S.H."/>
            <person name="Flint H.J."/>
        </authorList>
    </citation>
    <scope>NUCLEOTIDE SEQUENCE</scope>
    <source>
        <strain evidence="1">NBRC 107710</strain>
    </source>
</reference>